<keyword evidence="2" id="KW-1185">Reference proteome</keyword>
<feature type="non-terminal residue" evidence="1">
    <location>
        <position position="81"/>
    </location>
</feature>
<gene>
    <name evidence="1" type="ORF">AFUS01_LOCUS36810</name>
</gene>
<dbReference type="EMBL" id="CAJVCH010541075">
    <property type="protein sequence ID" value="CAG7826771.1"/>
    <property type="molecule type" value="Genomic_DNA"/>
</dbReference>
<accession>A0A8J2L344</accession>
<evidence type="ECO:0000313" key="1">
    <source>
        <dbReference type="EMBL" id="CAG7826771.1"/>
    </source>
</evidence>
<organism evidence="1 2">
    <name type="scientific">Allacma fusca</name>
    <dbReference type="NCBI Taxonomy" id="39272"/>
    <lineage>
        <taxon>Eukaryota</taxon>
        <taxon>Metazoa</taxon>
        <taxon>Ecdysozoa</taxon>
        <taxon>Arthropoda</taxon>
        <taxon>Hexapoda</taxon>
        <taxon>Collembola</taxon>
        <taxon>Symphypleona</taxon>
        <taxon>Sminthuridae</taxon>
        <taxon>Allacma</taxon>
    </lineage>
</organism>
<dbReference type="Proteomes" id="UP000708208">
    <property type="component" value="Unassembled WGS sequence"/>
</dbReference>
<protein>
    <submittedName>
        <fullName evidence="1">Uncharacterized protein</fullName>
    </submittedName>
</protein>
<sequence length="81" mass="8519">MLFELCVLPAGTACSDDTSCSSDSFCVGGACADPCRVLPDVCRGESLKNGVCVVRNHRAMCSCPEDLSLDSTENACVEKPK</sequence>
<proteinExistence type="predicted"/>
<name>A0A8J2L344_9HEXA</name>
<dbReference type="AlphaFoldDB" id="A0A8J2L344"/>
<comment type="caution">
    <text evidence="1">The sequence shown here is derived from an EMBL/GenBank/DDBJ whole genome shotgun (WGS) entry which is preliminary data.</text>
</comment>
<evidence type="ECO:0000313" key="2">
    <source>
        <dbReference type="Proteomes" id="UP000708208"/>
    </source>
</evidence>
<reference evidence="1" key="1">
    <citation type="submission" date="2021-06" db="EMBL/GenBank/DDBJ databases">
        <authorList>
            <person name="Hodson N. C."/>
            <person name="Mongue J. A."/>
            <person name="Jaron S. K."/>
        </authorList>
    </citation>
    <scope>NUCLEOTIDE SEQUENCE</scope>
</reference>